<evidence type="ECO:0000313" key="4">
    <source>
        <dbReference type="Proteomes" id="UP000821866"/>
    </source>
</evidence>
<evidence type="ECO:0000256" key="2">
    <source>
        <dbReference type="SAM" id="SignalP"/>
    </source>
</evidence>
<feature type="compositionally biased region" description="Polar residues" evidence="1">
    <location>
        <begin position="389"/>
        <end position="398"/>
    </location>
</feature>
<reference evidence="3" key="1">
    <citation type="journal article" date="2020" name="Cell">
        <title>Large-Scale Comparative Analyses of Tick Genomes Elucidate Their Genetic Diversity and Vector Capacities.</title>
        <authorList>
            <consortium name="Tick Genome and Microbiome Consortium (TIGMIC)"/>
            <person name="Jia N."/>
            <person name="Wang J."/>
            <person name="Shi W."/>
            <person name="Du L."/>
            <person name="Sun Y."/>
            <person name="Zhan W."/>
            <person name="Jiang J.F."/>
            <person name="Wang Q."/>
            <person name="Zhang B."/>
            <person name="Ji P."/>
            <person name="Bell-Sakyi L."/>
            <person name="Cui X.M."/>
            <person name="Yuan T.T."/>
            <person name="Jiang B.G."/>
            <person name="Yang W.F."/>
            <person name="Lam T.T."/>
            <person name="Chang Q.C."/>
            <person name="Ding S.J."/>
            <person name="Wang X.J."/>
            <person name="Zhu J.G."/>
            <person name="Ruan X.D."/>
            <person name="Zhao L."/>
            <person name="Wei J.T."/>
            <person name="Ye R.Z."/>
            <person name="Que T.C."/>
            <person name="Du C.H."/>
            <person name="Zhou Y.H."/>
            <person name="Cheng J.X."/>
            <person name="Dai P.F."/>
            <person name="Guo W.B."/>
            <person name="Han X.H."/>
            <person name="Huang E.J."/>
            <person name="Li L.F."/>
            <person name="Wei W."/>
            <person name="Gao Y.C."/>
            <person name="Liu J.Z."/>
            <person name="Shao H.Z."/>
            <person name="Wang X."/>
            <person name="Wang C.C."/>
            <person name="Yang T.C."/>
            <person name="Huo Q.B."/>
            <person name="Li W."/>
            <person name="Chen H.Y."/>
            <person name="Chen S.E."/>
            <person name="Zhou L.G."/>
            <person name="Ni X.B."/>
            <person name="Tian J.H."/>
            <person name="Sheng Y."/>
            <person name="Liu T."/>
            <person name="Pan Y.S."/>
            <person name="Xia L.Y."/>
            <person name="Li J."/>
            <person name="Zhao F."/>
            <person name="Cao W.C."/>
        </authorList>
    </citation>
    <scope>NUCLEOTIDE SEQUENCE</scope>
    <source>
        <strain evidence="3">Rmic-2018</strain>
    </source>
</reference>
<keyword evidence="2" id="KW-0732">Signal</keyword>
<dbReference type="GO" id="GO:0043001">
    <property type="term" value="P:Golgi to plasma membrane protein transport"/>
    <property type="evidence" value="ECO:0007669"/>
    <property type="project" value="InterPro"/>
</dbReference>
<dbReference type="VEuPathDB" id="VectorBase:LOC119184767"/>
<dbReference type="PANTHER" id="PTHR13066:SF2">
    <property type="entry name" value="GOLGIN-45"/>
    <property type="match status" value="1"/>
</dbReference>
<dbReference type="GO" id="GO:0007030">
    <property type="term" value="P:Golgi organization"/>
    <property type="evidence" value="ECO:0007669"/>
    <property type="project" value="InterPro"/>
</dbReference>
<dbReference type="EMBL" id="JABSTU010000001">
    <property type="protein sequence ID" value="KAH8040185.1"/>
    <property type="molecule type" value="Genomic_DNA"/>
</dbReference>
<feature type="signal peptide" evidence="2">
    <location>
        <begin position="1"/>
        <end position="17"/>
    </location>
</feature>
<keyword evidence="4" id="KW-1185">Reference proteome</keyword>
<accession>A0A9J6F126</accession>
<evidence type="ECO:0000313" key="3">
    <source>
        <dbReference type="EMBL" id="KAH8040185.1"/>
    </source>
</evidence>
<feature type="region of interest" description="Disordered" evidence="1">
    <location>
        <begin position="362"/>
        <end position="429"/>
    </location>
</feature>
<feature type="chain" id="PRO_5039901653" evidence="2">
    <location>
        <begin position="18"/>
        <end position="429"/>
    </location>
</feature>
<dbReference type="Proteomes" id="UP000821866">
    <property type="component" value="Chromosome 1"/>
</dbReference>
<comment type="caution">
    <text evidence="3">The sequence shown here is derived from an EMBL/GenBank/DDBJ whole genome shotgun (WGS) entry which is preliminary data.</text>
</comment>
<name>A0A9J6F126_RHIMP</name>
<protein>
    <submittedName>
        <fullName evidence="3">Uncharacterized protein</fullName>
    </submittedName>
</protein>
<dbReference type="AlphaFoldDB" id="A0A9J6F126"/>
<evidence type="ECO:0000256" key="1">
    <source>
        <dbReference type="SAM" id="MobiDB-lite"/>
    </source>
</evidence>
<dbReference type="GO" id="GO:0000139">
    <property type="term" value="C:Golgi membrane"/>
    <property type="evidence" value="ECO:0007669"/>
    <property type="project" value="TreeGrafter"/>
</dbReference>
<organism evidence="3 4">
    <name type="scientific">Rhipicephalus microplus</name>
    <name type="common">Cattle tick</name>
    <name type="synonym">Boophilus microplus</name>
    <dbReference type="NCBI Taxonomy" id="6941"/>
    <lineage>
        <taxon>Eukaryota</taxon>
        <taxon>Metazoa</taxon>
        <taxon>Ecdysozoa</taxon>
        <taxon>Arthropoda</taxon>
        <taxon>Chelicerata</taxon>
        <taxon>Arachnida</taxon>
        <taxon>Acari</taxon>
        <taxon>Parasitiformes</taxon>
        <taxon>Ixodida</taxon>
        <taxon>Ixodoidea</taxon>
        <taxon>Ixodidae</taxon>
        <taxon>Rhipicephalinae</taxon>
        <taxon>Rhipicephalus</taxon>
        <taxon>Boophilus</taxon>
    </lineage>
</organism>
<sequence>MLMLVVWLAELSVRSDGDGMESLPRDIPVPLRRREPKFVPYEPYKAAVTPLCETDTRCSRTRLAALEIPFPLHHPPGSGEEPPLLAVVREVPEGTPPSPSSQGAPLEQRLQEAHQCTQDLQEQLRVQVEVNRELKKLLVASVGEDLEARVHFLSEDKAQLAADVRAYAQRLSQGREEIDRLAIHADVWRSKFLAASLLVDELANCKARLMRQCDDFQEALQWMASEHKQLEANLTATCRLLAKLQGEVPRGDPAPCDVLQLSAQAQRAARSLCHQVAARGGSANLRLGPSPAVCPTPAESFAQRTDCAYEIVGADFSRSEGEMRGEEVSHRHHLGGQNVILVTYYGGRTGAAIRSFTTKKHKHNDVTGAVQATESRMPSGPSRDPLSLASPSSKTSALANAEGTFTKADREAKDNANAIENVSRNAVCE</sequence>
<dbReference type="InterPro" id="IPR027095">
    <property type="entry name" value="Golgin-45"/>
</dbReference>
<feature type="compositionally biased region" description="Polar residues" evidence="1">
    <location>
        <begin position="418"/>
        <end position="429"/>
    </location>
</feature>
<proteinExistence type="predicted"/>
<reference evidence="3" key="2">
    <citation type="submission" date="2021-09" db="EMBL/GenBank/DDBJ databases">
        <authorList>
            <person name="Jia N."/>
            <person name="Wang J."/>
            <person name="Shi W."/>
            <person name="Du L."/>
            <person name="Sun Y."/>
            <person name="Zhan W."/>
            <person name="Jiang J."/>
            <person name="Wang Q."/>
            <person name="Zhang B."/>
            <person name="Ji P."/>
            <person name="Sakyi L.B."/>
            <person name="Cui X."/>
            <person name="Yuan T."/>
            <person name="Jiang B."/>
            <person name="Yang W."/>
            <person name="Lam T.T.-Y."/>
            <person name="Chang Q."/>
            <person name="Ding S."/>
            <person name="Wang X."/>
            <person name="Zhu J."/>
            <person name="Ruan X."/>
            <person name="Zhao L."/>
            <person name="Wei J."/>
            <person name="Que T."/>
            <person name="Du C."/>
            <person name="Cheng J."/>
            <person name="Dai P."/>
            <person name="Han X."/>
            <person name="Huang E."/>
            <person name="Gao Y."/>
            <person name="Liu J."/>
            <person name="Shao H."/>
            <person name="Ye R."/>
            <person name="Li L."/>
            <person name="Wei W."/>
            <person name="Wang X."/>
            <person name="Wang C."/>
            <person name="Huo Q."/>
            <person name="Li W."/>
            <person name="Guo W."/>
            <person name="Chen H."/>
            <person name="Chen S."/>
            <person name="Zhou L."/>
            <person name="Zhou L."/>
            <person name="Ni X."/>
            <person name="Tian J."/>
            <person name="Zhou Y."/>
            <person name="Sheng Y."/>
            <person name="Liu T."/>
            <person name="Pan Y."/>
            <person name="Xia L."/>
            <person name="Li J."/>
            <person name="Zhao F."/>
            <person name="Cao W."/>
        </authorList>
    </citation>
    <scope>NUCLEOTIDE SEQUENCE</scope>
    <source>
        <strain evidence="3">Rmic-2018</strain>
        <tissue evidence="3">Larvae</tissue>
    </source>
</reference>
<gene>
    <name evidence="3" type="ORF">HPB51_009733</name>
</gene>
<dbReference type="PANTHER" id="PTHR13066">
    <property type="entry name" value="BASIC LEUCINE ZIPPER NUCLEAR FACTOR 1 BLZF1 PROTEIN"/>
    <property type="match status" value="1"/>
</dbReference>